<dbReference type="Gene3D" id="1.25.40.10">
    <property type="entry name" value="Tetratricopeptide repeat domain"/>
    <property type="match status" value="1"/>
</dbReference>
<organism evidence="1 2">
    <name type="scientific">Gigaspora rosea</name>
    <dbReference type="NCBI Taxonomy" id="44941"/>
    <lineage>
        <taxon>Eukaryota</taxon>
        <taxon>Fungi</taxon>
        <taxon>Fungi incertae sedis</taxon>
        <taxon>Mucoromycota</taxon>
        <taxon>Glomeromycotina</taxon>
        <taxon>Glomeromycetes</taxon>
        <taxon>Diversisporales</taxon>
        <taxon>Gigasporaceae</taxon>
        <taxon>Gigaspora</taxon>
    </lineage>
</organism>
<dbReference type="Proteomes" id="UP000266673">
    <property type="component" value="Unassembled WGS sequence"/>
</dbReference>
<reference evidence="1 2" key="1">
    <citation type="submission" date="2018-06" db="EMBL/GenBank/DDBJ databases">
        <title>Comparative genomics reveals the genomic features of Rhizophagus irregularis, R. cerebriforme, R. diaphanum and Gigaspora rosea, and their symbiotic lifestyle signature.</title>
        <authorList>
            <person name="Morin E."/>
            <person name="San Clemente H."/>
            <person name="Chen E.C.H."/>
            <person name="De La Providencia I."/>
            <person name="Hainaut M."/>
            <person name="Kuo A."/>
            <person name="Kohler A."/>
            <person name="Murat C."/>
            <person name="Tang N."/>
            <person name="Roy S."/>
            <person name="Loubradou J."/>
            <person name="Henrissat B."/>
            <person name="Grigoriev I.V."/>
            <person name="Corradi N."/>
            <person name="Roux C."/>
            <person name="Martin F.M."/>
        </authorList>
    </citation>
    <scope>NUCLEOTIDE SEQUENCE [LARGE SCALE GENOMIC DNA]</scope>
    <source>
        <strain evidence="1 2">DAOM 194757</strain>
    </source>
</reference>
<accession>A0A397WAR4</accession>
<sequence>MKIFSSEVWVTPLVTIQMSLRSMGHERGSTFYAQKSAEMVHTTGMVNVGSYYSEIGDEKDERKAFTYFQKSTEIGNAGE</sequence>
<keyword evidence="2" id="KW-1185">Reference proteome</keyword>
<dbReference type="AlphaFoldDB" id="A0A397WAR4"/>
<dbReference type="SUPFAM" id="SSF81901">
    <property type="entry name" value="HCP-like"/>
    <property type="match status" value="1"/>
</dbReference>
<proteinExistence type="predicted"/>
<name>A0A397WAR4_9GLOM</name>
<evidence type="ECO:0000313" key="2">
    <source>
        <dbReference type="Proteomes" id="UP000266673"/>
    </source>
</evidence>
<protein>
    <submittedName>
        <fullName evidence="1">Uncharacterized protein</fullName>
    </submittedName>
</protein>
<comment type="caution">
    <text evidence="1">The sequence shown here is derived from an EMBL/GenBank/DDBJ whole genome shotgun (WGS) entry which is preliminary data.</text>
</comment>
<dbReference type="EMBL" id="QKWP01000055">
    <property type="protein sequence ID" value="RIB28796.1"/>
    <property type="molecule type" value="Genomic_DNA"/>
</dbReference>
<gene>
    <name evidence="1" type="ORF">C2G38_2239297</name>
</gene>
<evidence type="ECO:0000313" key="1">
    <source>
        <dbReference type="EMBL" id="RIB28796.1"/>
    </source>
</evidence>
<dbReference type="InterPro" id="IPR011990">
    <property type="entry name" value="TPR-like_helical_dom_sf"/>
</dbReference>